<proteinExistence type="inferred from homology"/>
<dbReference type="CDD" id="cd06558">
    <property type="entry name" value="crotonase-like"/>
    <property type="match status" value="1"/>
</dbReference>
<evidence type="ECO:0000313" key="4">
    <source>
        <dbReference type="RefSeq" id="XP_013782319.1"/>
    </source>
</evidence>
<dbReference type="PANTHER" id="PTHR11941">
    <property type="entry name" value="ENOYL-COA HYDRATASE-RELATED"/>
    <property type="match status" value="1"/>
</dbReference>
<dbReference type="InterPro" id="IPR018376">
    <property type="entry name" value="Enoyl-CoA_hyd/isom_CS"/>
</dbReference>
<dbReference type="Gene3D" id="6.10.250.170">
    <property type="match status" value="1"/>
</dbReference>
<reference evidence="4" key="1">
    <citation type="submission" date="2025-08" db="UniProtKB">
        <authorList>
            <consortium name="RefSeq"/>
        </authorList>
    </citation>
    <scope>IDENTIFICATION</scope>
    <source>
        <tissue evidence="4">Muscle</tissue>
    </source>
</reference>
<organism evidence="3 4">
    <name type="scientific">Limulus polyphemus</name>
    <name type="common">Atlantic horseshoe crab</name>
    <dbReference type="NCBI Taxonomy" id="6850"/>
    <lineage>
        <taxon>Eukaryota</taxon>
        <taxon>Metazoa</taxon>
        <taxon>Ecdysozoa</taxon>
        <taxon>Arthropoda</taxon>
        <taxon>Chelicerata</taxon>
        <taxon>Merostomata</taxon>
        <taxon>Xiphosura</taxon>
        <taxon>Limulidae</taxon>
        <taxon>Limulus</taxon>
    </lineage>
</organism>
<dbReference type="PROSITE" id="PS00166">
    <property type="entry name" value="ENOYL_COA_HYDRATASE"/>
    <property type="match status" value="1"/>
</dbReference>
<dbReference type="RefSeq" id="XP_013782319.1">
    <property type="nucleotide sequence ID" value="XM_013926865.2"/>
</dbReference>
<evidence type="ECO:0000256" key="1">
    <source>
        <dbReference type="ARBA" id="ARBA00005254"/>
    </source>
</evidence>
<accession>A0ABM1BHV6</accession>
<dbReference type="PANTHER" id="PTHR11941:SF45">
    <property type="entry name" value="ENOYL-COA DELTA ISOMERASE 1, MITOCHONDRIAL"/>
    <property type="match status" value="1"/>
</dbReference>
<dbReference type="GeneID" id="106466572"/>
<dbReference type="Pfam" id="PF00378">
    <property type="entry name" value="ECH_1"/>
    <property type="match status" value="1"/>
</dbReference>
<evidence type="ECO:0000313" key="3">
    <source>
        <dbReference type="Proteomes" id="UP000694941"/>
    </source>
</evidence>
<protein>
    <submittedName>
        <fullName evidence="4">Enoyl-CoA delta isomerase 1, mitochondrial-like</fullName>
    </submittedName>
</protein>
<dbReference type="Gene3D" id="3.90.226.10">
    <property type="entry name" value="2-enoyl-CoA Hydratase, Chain A, domain 1"/>
    <property type="match status" value="1"/>
</dbReference>
<dbReference type="SUPFAM" id="SSF52096">
    <property type="entry name" value="ClpP/crotonase"/>
    <property type="match status" value="1"/>
</dbReference>
<dbReference type="Proteomes" id="UP000694941">
    <property type="component" value="Unplaced"/>
</dbReference>
<comment type="similarity">
    <text evidence="1 2">Belongs to the enoyl-CoA hydratase/isomerase family.</text>
</comment>
<evidence type="ECO:0000256" key="2">
    <source>
        <dbReference type="RuleBase" id="RU003707"/>
    </source>
</evidence>
<name>A0ABM1BHV6_LIMPO</name>
<dbReference type="InterPro" id="IPR029045">
    <property type="entry name" value="ClpP/crotonase-like_dom_sf"/>
</dbReference>
<sequence>MSCISKQGLVLRFMYENFIKSSLSFKTNRCVGVNNIVIPISSFSQNVLGLQSKHNLYSHQVVSRELSQKAGDGNKHADLSVQREEQIAILKLQRTPVNSLNLEYLQNLYNTIDELEKDKSCRGLIIASGIPKIFSAGLDIMEMFQPTEVRLRKFWGALQDFWLKLYMSPLVTVAAISGHSPAGGCIIALSCDYRIMTEGPFTIGLNETNLGIVAPLWFKNIYVNTFGQRQAELSLQLGKQFTVEEALRLGLVDEISPNVEDTIQKAQNILKIWLQVPGTARYRTKIMIREETAEKLIATKQKEINEVVQFIMQDSTQKNLAAYLESLKTFKR</sequence>
<keyword evidence="3" id="KW-1185">Reference proteome</keyword>
<gene>
    <name evidence="4" type="primary">LOC106466572</name>
</gene>
<dbReference type="InterPro" id="IPR001753">
    <property type="entry name" value="Enoyl-CoA_hydra/iso"/>
</dbReference>